<evidence type="ECO:0000256" key="2">
    <source>
        <dbReference type="ARBA" id="ARBA00013855"/>
    </source>
</evidence>
<gene>
    <name evidence="7" type="ORF">METZ01_LOCUS223499</name>
</gene>
<protein>
    <recommendedName>
        <fullName evidence="2">Cell shape-determining protein MreC</fullName>
    </recommendedName>
    <alternativeName>
        <fullName evidence="4">Cell shape protein MreC</fullName>
    </alternativeName>
</protein>
<organism evidence="7">
    <name type="scientific">marine metagenome</name>
    <dbReference type="NCBI Taxonomy" id="408172"/>
    <lineage>
        <taxon>unclassified sequences</taxon>
        <taxon>metagenomes</taxon>
        <taxon>ecological metagenomes</taxon>
    </lineage>
</organism>
<sequence>MTPSFKLKSISKSRILSSASVSIVFIFSFFLIFFSKSDYYLVNQLKSISSEIVNPVTKIVSLPVSITSNAINRFHEFSILKLENLQLKEEILRLKKWQTLAVQNSRENKVLKKLLNATDNNLFLVKTASLINRNDILFSKTININAGTKDGLMNQMSVINHRGLVGRVIDPSINNSKVLLLTDQNSSVPVKTISDGLVSLVQGSGDGIHLISSFIKEDKMPKVGDLLVTSGTAQIFPPDLLVGKIVKILENRFYILPFVDFNNLEYVQVVKSE</sequence>
<keyword evidence="5" id="KW-1133">Transmembrane helix</keyword>
<dbReference type="InterPro" id="IPR042175">
    <property type="entry name" value="Cell/Rod_MreC_2"/>
</dbReference>
<feature type="transmembrane region" description="Helical" evidence="5">
    <location>
        <begin position="15"/>
        <end position="34"/>
    </location>
</feature>
<keyword evidence="3" id="KW-0133">Cell shape</keyword>
<dbReference type="Pfam" id="PF04085">
    <property type="entry name" value="MreC"/>
    <property type="match status" value="1"/>
</dbReference>
<keyword evidence="5" id="KW-0472">Membrane</keyword>
<dbReference type="GO" id="GO:0008360">
    <property type="term" value="P:regulation of cell shape"/>
    <property type="evidence" value="ECO:0007669"/>
    <property type="project" value="UniProtKB-KW"/>
</dbReference>
<dbReference type="InterPro" id="IPR055342">
    <property type="entry name" value="MreC_beta-barrel_core"/>
</dbReference>
<evidence type="ECO:0000256" key="1">
    <source>
        <dbReference type="ARBA" id="ARBA00009369"/>
    </source>
</evidence>
<dbReference type="NCBIfam" id="TIGR00219">
    <property type="entry name" value="mreC"/>
    <property type="match status" value="1"/>
</dbReference>
<dbReference type="InterPro" id="IPR007221">
    <property type="entry name" value="MreC"/>
</dbReference>
<dbReference type="InterPro" id="IPR042177">
    <property type="entry name" value="Cell/Rod_1"/>
</dbReference>
<keyword evidence="5" id="KW-0812">Transmembrane</keyword>
<dbReference type="PANTHER" id="PTHR34138:SF1">
    <property type="entry name" value="CELL SHAPE-DETERMINING PROTEIN MREC"/>
    <property type="match status" value="1"/>
</dbReference>
<dbReference type="GO" id="GO:0005886">
    <property type="term" value="C:plasma membrane"/>
    <property type="evidence" value="ECO:0007669"/>
    <property type="project" value="TreeGrafter"/>
</dbReference>
<name>A0A382G772_9ZZZZ</name>
<dbReference type="PIRSF" id="PIRSF038471">
    <property type="entry name" value="MreC"/>
    <property type="match status" value="1"/>
</dbReference>
<dbReference type="PANTHER" id="PTHR34138">
    <property type="entry name" value="CELL SHAPE-DETERMINING PROTEIN MREC"/>
    <property type="match status" value="1"/>
</dbReference>
<feature type="domain" description="Rod shape-determining protein MreC beta-barrel core" evidence="6">
    <location>
        <begin position="131"/>
        <end position="271"/>
    </location>
</feature>
<evidence type="ECO:0000256" key="4">
    <source>
        <dbReference type="ARBA" id="ARBA00032089"/>
    </source>
</evidence>
<evidence type="ECO:0000313" key="7">
    <source>
        <dbReference type="EMBL" id="SVB70645.1"/>
    </source>
</evidence>
<dbReference type="AlphaFoldDB" id="A0A382G772"/>
<dbReference type="Gene3D" id="2.40.10.340">
    <property type="entry name" value="Rod shape-determining protein MreC, domain 1"/>
    <property type="match status" value="1"/>
</dbReference>
<comment type="similarity">
    <text evidence="1">Belongs to the MreC family.</text>
</comment>
<evidence type="ECO:0000259" key="6">
    <source>
        <dbReference type="Pfam" id="PF04085"/>
    </source>
</evidence>
<accession>A0A382G772</accession>
<reference evidence="7" key="1">
    <citation type="submission" date="2018-05" db="EMBL/GenBank/DDBJ databases">
        <authorList>
            <person name="Lanie J.A."/>
            <person name="Ng W.-L."/>
            <person name="Kazmierczak K.M."/>
            <person name="Andrzejewski T.M."/>
            <person name="Davidsen T.M."/>
            <person name="Wayne K.J."/>
            <person name="Tettelin H."/>
            <person name="Glass J.I."/>
            <person name="Rusch D."/>
            <person name="Podicherti R."/>
            <person name="Tsui H.-C.T."/>
            <person name="Winkler M.E."/>
        </authorList>
    </citation>
    <scope>NUCLEOTIDE SEQUENCE</scope>
</reference>
<evidence type="ECO:0000256" key="3">
    <source>
        <dbReference type="ARBA" id="ARBA00022960"/>
    </source>
</evidence>
<proteinExistence type="inferred from homology"/>
<dbReference type="Gene3D" id="2.40.10.350">
    <property type="entry name" value="Rod shape-determining protein MreC, domain 2"/>
    <property type="match status" value="1"/>
</dbReference>
<evidence type="ECO:0000256" key="5">
    <source>
        <dbReference type="SAM" id="Phobius"/>
    </source>
</evidence>
<dbReference type="EMBL" id="UINC01053745">
    <property type="protein sequence ID" value="SVB70645.1"/>
    <property type="molecule type" value="Genomic_DNA"/>
</dbReference>